<reference evidence="1" key="1">
    <citation type="submission" date="2019-04" db="EMBL/GenBank/DDBJ databases">
        <title>Microbes associate with the intestines of laboratory mice.</title>
        <authorList>
            <person name="Navarre W."/>
            <person name="Wong E."/>
            <person name="Huang K."/>
            <person name="Tropini C."/>
            <person name="Ng K."/>
            <person name="Yu B."/>
        </authorList>
    </citation>
    <scope>NUCLEOTIDE SEQUENCE</scope>
    <source>
        <strain evidence="1">NM09_H32</strain>
    </source>
</reference>
<evidence type="ECO:0000313" key="2">
    <source>
        <dbReference type="Proteomes" id="UP000308836"/>
    </source>
</evidence>
<evidence type="ECO:0000313" key="1">
    <source>
        <dbReference type="EMBL" id="TGY66070.1"/>
    </source>
</evidence>
<proteinExistence type="predicted"/>
<comment type="caution">
    <text evidence="1">The sequence shown here is derived from an EMBL/GenBank/DDBJ whole genome shotgun (WGS) entry which is preliminary data.</text>
</comment>
<gene>
    <name evidence="1" type="ORF">E5336_06165</name>
</gene>
<organism evidence="1 2">
    <name type="scientific">Dubosiella muris</name>
    <dbReference type="NCBI Taxonomy" id="3038133"/>
    <lineage>
        <taxon>Bacteria</taxon>
        <taxon>Bacillati</taxon>
        <taxon>Bacillota</taxon>
        <taxon>Erysipelotrichia</taxon>
        <taxon>Erysipelotrichales</taxon>
        <taxon>Erysipelotrichaceae</taxon>
        <taxon>Dubosiella</taxon>
    </lineage>
</organism>
<dbReference type="EMBL" id="SRYG01000010">
    <property type="protein sequence ID" value="TGY66070.1"/>
    <property type="molecule type" value="Genomic_DNA"/>
</dbReference>
<name>A0AC61R819_9FIRM</name>
<accession>A0AC61R819</accession>
<keyword evidence="2" id="KW-1185">Reference proteome</keyword>
<protein>
    <submittedName>
        <fullName evidence="1">Glycosyltransferase</fullName>
    </submittedName>
</protein>
<dbReference type="Proteomes" id="UP000308836">
    <property type="component" value="Unassembled WGS sequence"/>
</dbReference>
<sequence>MMFSIIVPIYNVEKYLDKCIESVINQNYEDYEIILIDDCSTDNSFQIALKYANKKKMKLIKKEKNSGLSDTRNLGIKKATGEYIIFLDSDDYIENESLKKIENIIKENGFPDIAYFGYYEEYEANDEQKKKYGYKMPPNELYSSYQFMIGELGKRNLYAAVCFGIYRRELLISNDLFFYSGLLHEDELWTPEVILSSKSIYLSDYIFYHYLRHNSSITKQQNRIKNGMDIMRICIELKKKVENVSEVKLRRYLNNHIAMLYMKGISDSELYKSEYKKNIKRVFPLQNAFFIPDILKALIFAIDINLYNFLNKKYIDIKKRR</sequence>